<proteinExistence type="predicted"/>
<reference evidence="1" key="1">
    <citation type="submission" date="2020-02" db="EMBL/GenBank/DDBJ databases">
        <title>Genome sequencing of the panga catfish, Pangasius djambal.</title>
        <authorList>
            <person name="Wen M."/>
            <person name="Zahm M."/>
            <person name="Roques C."/>
            <person name="Cabau C."/>
            <person name="Klopp C."/>
            <person name="Donnadieu C."/>
            <person name="Jouanno E."/>
            <person name="Avarre J.-C."/>
            <person name="Campet M."/>
            <person name="Ha T."/>
            <person name="Dugue R."/>
            <person name="Lampietro C."/>
            <person name="Louis A."/>
            <person name="Herpin A."/>
            <person name="Echchiki A."/>
            <person name="Berthelot C."/>
            <person name="Parey E."/>
            <person name="Roest-Crollius H."/>
            <person name="Braasch I."/>
            <person name="Postlethwait J.H."/>
            <person name="Bobe J."/>
            <person name="Montfort J."/>
            <person name="Bouchez O."/>
            <person name="Begum T."/>
            <person name="Schartl M."/>
            <person name="Gustiano R."/>
            <person name="Guiguen Y."/>
        </authorList>
    </citation>
    <scope>NUCLEOTIDE SEQUENCE</scope>
    <source>
        <strain evidence="1">Pdj_M5554</strain>
    </source>
</reference>
<dbReference type="Proteomes" id="UP000830395">
    <property type="component" value="Chromosome 21"/>
</dbReference>
<comment type="caution">
    <text evidence="1">The sequence shown here is derived from an EMBL/GenBank/DDBJ whole genome shotgun (WGS) entry which is preliminary data.</text>
</comment>
<dbReference type="EMBL" id="CM040995">
    <property type="protein sequence ID" value="MCJ8744765.1"/>
    <property type="molecule type" value="Genomic_DNA"/>
</dbReference>
<organism evidence="1 2">
    <name type="scientific">Pangasius djambal</name>
    <dbReference type="NCBI Taxonomy" id="1691987"/>
    <lineage>
        <taxon>Eukaryota</taxon>
        <taxon>Metazoa</taxon>
        <taxon>Chordata</taxon>
        <taxon>Craniata</taxon>
        <taxon>Vertebrata</taxon>
        <taxon>Euteleostomi</taxon>
        <taxon>Actinopterygii</taxon>
        <taxon>Neopterygii</taxon>
        <taxon>Teleostei</taxon>
        <taxon>Ostariophysi</taxon>
        <taxon>Siluriformes</taxon>
        <taxon>Pangasiidae</taxon>
        <taxon>Pangasius</taxon>
    </lineage>
</organism>
<name>A0ACC5ZA80_9TELE</name>
<keyword evidence="2" id="KW-1185">Reference proteome</keyword>
<evidence type="ECO:0000313" key="2">
    <source>
        <dbReference type="Proteomes" id="UP000830395"/>
    </source>
</evidence>
<evidence type="ECO:0000313" key="1">
    <source>
        <dbReference type="EMBL" id="MCJ8744765.1"/>
    </source>
</evidence>
<accession>A0ACC5ZA80</accession>
<sequence>MLYIHCGCVSNHMPYSLHRAISNSSLLSVWCGCVPIPNHTPYSLYREQTPFLIYYLLYRLQTVSCSSTAVDCSVTLDGNCVLMS</sequence>
<gene>
    <name evidence="1" type="ORF">PDJAM_G00122240</name>
</gene>
<protein>
    <submittedName>
        <fullName evidence="1">Uncharacterized protein</fullName>
    </submittedName>
</protein>